<dbReference type="InterPro" id="IPR052360">
    <property type="entry name" value="Transcr_Regulatory_Proteins"/>
</dbReference>
<dbReference type="Pfam" id="PF00172">
    <property type="entry name" value="Zn_clus"/>
    <property type="match status" value="1"/>
</dbReference>
<reference evidence="9 10" key="1">
    <citation type="submission" date="2016-10" db="EMBL/GenBank/DDBJ databases">
        <title>Draft genome sequence of Coniochaeta ligniaria NRRL30616, a lignocellulolytic fungus for bioabatement of inhibitors in plant biomass hydrolysates.</title>
        <authorList>
            <consortium name="DOE Joint Genome Institute"/>
            <person name="Jimenez D.J."/>
            <person name="Hector R.E."/>
            <person name="Riley R."/>
            <person name="Sun H."/>
            <person name="Grigoriev I.V."/>
            <person name="Van Elsas J.D."/>
            <person name="Nichols N.N."/>
        </authorList>
    </citation>
    <scope>NUCLEOTIDE SEQUENCE [LARGE SCALE GENOMIC DNA]</scope>
    <source>
        <strain evidence="9 10">NRRL 30616</strain>
    </source>
</reference>
<keyword evidence="5" id="KW-0804">Transcription</keyword>
<organism evidence="9 10">
    <name type="scientific">Coniochaeta ligniaria NRRL 30616</name>
    <dbReference type="NCBI Taxonomy" id="1408157"/>
    <lineage>
        <taxon>Eukaryota</taxon>
        <taxon>Fungi</taxon>
        <taxon>Dikarya</taxon>
        <taxon>Ascomycota</taxon>
        <taxon>Pezizomycotina</taxon>
        <taxon>Sordariomycetes</taxon>
        <taxon>Sordariomycetidae</taxon>
        <taxon>Coniochaetales</taxon>
        <taxon>Coniochaetaceae</taxon>
        <taxon>Coniochaeta</taxon>
    </lineage>
</organism>
<dbReference type="AlphaFoldDB" id="A0A1J7JNM8"/>
<keyword evidence="3" id="KW-0805">Transcription regulation</keyword>
<proteinExistence type="predicted"/>
<evidence type="ECO:0000313" key="10">
    <source>
        <dbReference type="Proteomes" id="UP000182658"/>
    </source>
</evidence>
<dbReference type="InParanoid" id="A0A1J7JNM8"/>
<keyword evidence="6" id="KW-0539">Nucleus</keyword>
<protein>
    <recommendedName>
        <fullName evidence="8">Zn(2)-C6 fungal-type domain-containing protein</fullName>
    </recommendedName>
</protein>
<dbReference type="OrthoDB" id="1919336at2759"/>
<evidence type="ECO:0000259" key="8">
    <source>
        <dbReference type="PROSITE" id="PS50048"/>
    </source>
</evidence>
<dbReference type="STRING" id="1408157.A0A1J7JNM8"/>
<dbReference type="PROSITE" id="PS00463">
    <property type="entry name" value="ZN2_CY6_FUNGAL_1"/>
    <property type="match status" value="1"/>
</dbReference>
<dbReference type="SUPFAM" id="SSF57701">
    <property type="entry name" value="Zn2/Cys6 DNA-binding domain"/>
    <property type="match status" value="1"/>
</dbReference>
<evidence type="ECO:0000256" key="4">
    <source>
        <dbReference type="ARBA" id="ARBA00023125"/>
    </source>
</evidence>
<dbReference type="GO" id="GO:0008270">
    <property type="term" value="F:zinc ion binding"/>
    <property type="evidence" value="ECO:0007669"/>
    <property type="project" value="InterPro"/>
</dbReference>
<dbReference type="InterPro" id="IPR021858">
    <property type="entry name" value="Fun_TF"/>
</dbReference>
<gene>
    <name evidence="9" type="ORF">CONLIGDRAFT_321339</name>
</gene>
<evidence type="ECO:0000256" key="3">
    <source>
        <dbReference type="ARBA" id="ARBA00023015"/>
    </source>
</evidence>
<evidence type="ECO:0000256" key="7">
    <source>
        <dbReference type="SAM" id="MobiDB-lite"/>
    </source>
</evidence>
<sequence>MMIVPIAFAPSMPHLSRIATLDGASPNGRGAAAIRESDSPTDLTVSDPMVNHTRSSSYGSEPSSTNSVTGCSQWNRRRPARKRASRPKVRTGCINCKQRHLKCDEKKPCCSRCEYQGILCQGYATTKVPIGDPCLPRRLQRPLLPRPGSLLTTNTVPTTLPAASVHIETKGHPNAIDRMAIGPFCFLQRSPPRIPSLNNQDAQYLDFFSTEVAVHLSPHYPSRFWSGISLCEISSNECILHAVLAIAACSRAVEEAGKDICAHKGAKASSTPALDARRSLWLHARGNRHNRAALAHYSKAIQVLRSNLSMHTNARTAMMATLLFIAFENMQGNYHAAGSLIRSGLKVLGGTSLGETTERDVSFKATLKTENHGPCPMSTSVSKPPVTGPVSPLSSYPSRCPPSQRRAPTSLSSLRLPSGFQDDEMAEMAQMYARHSITRLFLPFPHCRSAYHMLTGTRVSLGKISRQRIGMGFATMREAQTMWDFYLPSLATFVQKCAWHNLNVAYEFDFRAARREQSDHQAWLRSFGAAFQSLDTTLCINQREKAFQPAEKQAWCTSGLALPSLQHTVATIFTRCCLDPSELMYDAHVDQFRDIISKCRDLAPSLAKDSRSYCGMACPKDPEVPRGRQGLFFVNDAGILPILGFVACKCRDWAVRQQALCLIERFDWREGGWDSISLSKGVQALLDLEKKGMQSGGGTVSASARFAWTNVSSDSTKGTLNLEFTRLLPGADGEYAKTELQLQLDCL</sequence>
<dbReference type="CDD" id="cd00067">
    <property type="entry name" value="GAL4"/>
    <property type="match status" value="1"/>
</dbReference>
<feature type="compositionally biased region" description="Polar residues" evidence="7">
    <location>
        <begin position="52"/>
        <end position="74"/>
    </location>
</feature>
<dbReference type="InterPro" id="IPR036864">
    <property type="entry name" value="Zn2-C6_fun-type_DNA-bd_sf"/>
</dbReference>
<feature type="domain" description="Zn(2)-C6 fungal-type" evidence="8">
    <location>
        <begin position="92"/>
        <end position="120"/>
    </location>
</feature>
<keyword evidence="10" id="KW-1185">Reference proteome</keyword>
<keyword evidence="2" id="KW-0862">Zinc</keyword>
<dbReference type="Gene3D" id="4.10.240.10">
    <property type="entry name" value="Zn(2)-C6 fungal-type DNA-binding domain"/>
    <property type="match status" value="1"/>
</dbReference>
<evidence type="ECO:0000256" key="1">
    <source>
        <dbReference type="ARBA" id="ARBA00022723"/>
    </source>
</evidence>
<dbReference type="PROSITE" id="PS50048">
    <property type="entry name" value="ZN2_CY6_FUNGAL_2"/>
    <property type="match status" value="1"/>
</dbReference>
<dbReference type="PANTHER" id="PTHR36206:SF4">
    <property type="entry name" value="HYPOTHETICAL CONSERVED PROTEIN (EUROFUNG)-RELATED"/>
    <property type="match status" value="1"/>
</dbReference>
<feature type="region of interest" description="Disordered" evidence="7">
    <location>
        <begin position="27"/>
        <end position="86"/>
    </location>
</feature>
<dbReference type="InterPro" id="IPR001138">
    <property type="entry name" value="Zn2Cys6_DnaBD"/>
</dbReference>
<evidence type="ECO:0000256" key="5">
    <source>
        <dbReference type="ARBA" id="ARBA00023163"/>
    </source>
</evidence>
<dbReference type="SMART" id="SM00066">
    <property type="entry name" value="GAL4"/>
    <property type="match status" value="1"/>
</dbReference>
<dbReference type="Pfam" id="PF11951">
    <property type="entry name" value="Fungal_trans_2"/>
    <property type="match status" value="1"/>
</dbReference>
<accession>A0A1J7JNM8</accession>
<keyword evidence="4" id="KW-0238">DNA-binding</keyword>
<dbReference type="GO" id="GO:0000981">
    <property type="term" value="F:DNA-binding transcription factor activity, RNA polymerase II-specific"/>
    <property type="evidence" value="ECO:0007669"/>
    <property type="project" value="InterPro"/>
</dbReference>
<feature type="compositionally biased region" description="Basic residues" evidence="7">
    <location>
        <begin position="75"/>
        <end position="86"/>
    </location>
</feature>
<name>A0A1J7JNM8_9PEZI</name>
<dbReference type="GO" id="GO:0003677">
    <property type="term" value="F:DNA binding"/>
    <property type="evidence" value="ECO:0007669"/>
    <property type="project" value="UniProtKB-KW"/>
</dbReference>
<evidence type="ECO:0000256" key="2">
    <source>
        <dbReference type="ARBA" id="ARBA00022833"/>
    </source>
</evidence>
<evidence type="ECO:0000313" key="9">
    <source>
        <dbReference type="EMBL" id="OIW29346.1"/>
    </source>
</evidence>
<dbReference type="PANTHER" id="PTHR36206">
    <property type="entry name" value="ASPERCRYPTIN BIOSYNTHESIS CLUSTER-SPECIFIC TRANSCRIPTION REGULATOR ATNN-RELATED"/>
    <property type="match status" value="1"/>
</dbReference>
<keyword evidence="1" id="KW-0479">Metal-binding</keyword>
<dbReference type="Proteomes" id="UP000182658">
    <property type="component" value="Unassembled WGS sequence"/>
</dbReference>
<feature type="region of interest" description="Disordered" evidence="7">
    <location>
        <begin position="368"/>
        <end position="414"/>
    </location>
</feature>
<evidence type="ECO:0000256" key="6">
    <source>
        <dbReference type="ARBA" id="ARBA00023242"/>
    </source>
</evidence>
<dbReference type="EMBL" id="KV875097">
    <property type="protein sequence ID" value="OIW29346.1"/>
    <property type="molecule type" value="Genomic_DNA"/>
</dbReference>